<dbReference type="AlphaFoldDB" id="A0A2K1J1T2"/>
<dbReference type="Proteomes" id="UP000006727">
    <property type="component" value="Chromosome 18"/>
</dbReference>
<reference evidence="2 4" key="1">
    <citation type="journal article" date="2008" name="Science">
        <title>The Physcomitrella genome reveals evolutionary insights into the conquest of land by plants.</title>
        <authorList>
            <person name="Rensing S."/>
            <person name="Lang D."/>
            <person name="Zimmer A."/>
            <person name="Terry A."/>
            <person name="Salamov A."/>
            <person name="Shapiro H."/>
            <person name="Nishiyama T."/>
            <person name="Perroud P.-F."/>
            <person name="Lindquist E."/>
            <person name="Kamisugi Y."/>
            <person name="Tanahashi T."/>
            <person name="Sakakibara K."/>
            <person name="Fujita T."/>
            <person name="Oishi K."/>
            <person name="Shin-I T."/>
            <person name="Kuroki Y."/>
            <person name="Toyoda A."/>
            <person name="Suzuki Y."/>
            <person name="Hashimoto A."/>
            <person name="Yamaguchi K."/>
            <person name="Sugano A."/>
            <person name="Kohara Y."/>
            <person name="Fujiyama A."/>
            <person name="Anterola A."/>
            <person name="Aoki S."/>
            <person name="Ashton N."/>
            <person name="Barbazuk W.B."/>
            <person name="Barker E."/>
            <person name="Bennetzen J."/>
            <person name="Bezanilla M."/>
            <person name="Blankenship R."/>
            <person name="Cho S.H."/>
            <person name="Dutcher S."/>
            <person name="Estelle M."/>
            <person name="Fawcett J.A."/>
            <person name="Gundlach H."/>
            <person name="Hanada K."/>
            <person name="Heyl A."/>
            <person name="Hicks K.A."/>
            <person name="Hugh J."/>
            <person name="Lohr M."/>
            <person name="Mayer K."/>
            <person name="Melkozernov A."/>
            <person name="Murata T."/>
            <person name="Nelson D."/>
            <person name="Pils B."/>
            <person name="Prigge M."/>
            <person name="Reiss B."/>
            <person name="Renner T."/>
            <person name="Rombauts S."/>
            <person name="Rushton P."/>
            <person name="Sanderfoot A."/>
            <person name="Schween G."/>
            <person name="Shiu S.-H."/>
            <person name="Stueber K."/>
            <person name="Theodoulou F.L."/>
            <person name="Tu H."/>
            <person name="Van de Peer Y."/>
            <person name="Verrier P.J."/>
            <person name="Waters E."/>
            <person name="Wood A."/>
            <person name="Yang L."/>
            <person name="Cove D."/>
            <person name="Cuming A."/>
            <person name="Hasebe M."/>
            <person name="Lucas S."/>
            <person name="Mishler D.B."/>
            <person name="Reski R."/>
            <person name="Grigoriev I."/>
            <person name="Quatrano R.S."/>
            <person name="Boore J.L."/>
        </authorList>
    </citation>
    <scope>NUCLEOTIDE SEQUENCE [LARGE SCALE GENOMIC DNA]</scope>
    <source>
        <strain evidence="3 4">cv. Gransden 2004</strain>
    </source>
</reference>
<proteinExistence type="predicted"/>
<dbReference type="Gramene" id="Pp3c18_20660V3.1">
    <property type="protein sequence ID" value="Pp3c18_20660V3.1"/>
    <property type="gene ID" value="Pp3c18_20660"/>
</dbReference>
<evidence type="ECO:0000313" key="3">
    <source>
        <dbReference type="EnsemblPlants" id="Pp3c18_20660V3.1"/>
    </source>
</evidence>
<feature type="domain" description="GAG-pre-integrase" evidence="1">
    <location>
        <begin position="120"/>
        <end position="166"/>
    </location>
</feature>
<protein>
    <recommendedName>
        <fullName evidence="1">GAG-pre-integrase domain-containing protein</fullName>
    </recommendedName>
</protein>
<accession>A0A2K1J1T2</accession>
<sequence length="190" mass="21757">MVQPGNDSRGVEDASNTNAELAATVTQERELLCRKKTRAMGFLRLSLTELVKPDILNTSDPTIARDILANVYSTQTIADVMKTLYKWDNLKMTEDMSVSMFEQHSFSRNKSLWAAVYHTSRKGFSFIWHCRLGHAGFYISLLLNSQDVSNFKTANIQCQQCLEGKQTRNPILKESNTRSKERLELIHFDF</sequence>
<evidence type="ECO:0000313" key="4">
    <source>
        <dbReference type="Proteomes" id="UP000006727"/>
    </source>
</evidence>
<name>A0A2K1J1T2_PHYPA</name>
<evidence type="ECO:0000313" key="2">
    <source>
        <dbReference type="EMBL" id="PNR35484.1"/>
    </source>
</evidence>
<organism evidence="2">
    <name type="scientific">Physcomitrium patens</name>
    <name type="common">Spreading-leaved earth moss</name>
    <name type="synonym">Physcomitrella patens</name>
    <dbReference type="NCBI Taxonomy" id="3218"/>
    <lineage>
        <taxon>Eukaryota</taxon>
        <taxon>Viridiplantae</taxon>
        <taxon>Streptophyta</taxon>
        <taxon>Embryophyta</taxon>
        <taxon>Bryophyta</taxon>
        <taxon>Bryophytina</taxon>
        <taxon>Bryopsida</taxon>
        <taxon>Funariidae</taxon>
        <taxon>Funariales</taxon>
        <taxon>Funariaceae</taxon>
        <taxon>Physcomitrium</taxon>
    </lineage>
</organism>
<dbReference type="EMBL" id="ABEU02000018">
    <property type="protein sequence ID" value="PNR35484.1"/>
    <property type="molecule type" value="Genomic_DNA"/>
</dbReference>
<gene>
    <name evidence="2" type="ORF">PHYPA_023384</name>
</gene>
<dbReference type="InParanoid" id="A0A2K1J1T2"/>
<reference evidence="3" key="3">
    <citation type="submission" date="2020-12" db="UniProtKB">
        <authorList>
            <consortium name="EnsemblPlants"/>
        </authorList>
    </citation>
    <scope>IDENTIFICATION</scope>
</reference>
<evidence type="ECO:0000259" key="1">
    <source>
        <dbReference type="Pfam" id="PF13976"/>
    </source>
</evidence>
<dbReference type="InterPro" id="IPR025724">
    <property type="entry name" value="GAG-pre-integrase_dom"/>
</dbReference>
<dbReference type="Pfam" id="PF13976">
    <property type="entry name" value="gag_pre-integrs"/>
    <property type="match status" value="1"/>
</dbReference>
<reference evidence="2 4" key="2">
    <citation type="journal article" date="2018" name="Plant J.">
        <title>The Physcomitrella patens chromosome-scale assembly reveals moss genome structure and evolution.</title>
        <authorList>
            <person name="Lang D."/>
            <person name="Ullrich K.K."/>
            <person name="Murat F."/>
            <person name="Fuchs J."/>
            <person name="Jenkins J."/>
            <person name="Haas F.B."/>
            <person name="Piednoel M."/>
            <person name="Gundlach H."/>
            <person name="Van Bel M."/>
            <person name="Meyberg R."/>
            <person name="Vives C."/>
            <person name="Morata J."/>
            <person name="Symeonidi A."/>
            <person name="Hiss M."/>
            <person name="Muchero W."/>
            <person name="Kamisugi Y."/>
            <person name="Saleh O."/>
            <person name="Blanc G."/>
            <person name="Decker E.L."/>
            <person name="van Gessel N."/>
            <person name="Grimwood J."/>
            <person name="Hayes R.D."/>
            <person name="Graham S.W."/>
            <person name="Gunter L.E."/>
            <person name="McDaniel S.F."/>
            <person name="Hoernstein S.N.W."/>
            <person name="Larsson A."/>
            <person name="Li F.W."/>
            <person name="Perroud P.F."/>
            <person name="Phillips J."/>
            <person name="Ranjan P."/>
            <person name="Rokshar D.S."/>
            <person name="Rothfels C.J."/>
            <person name="Schneider L."/>
            <person name="Shu S."/>
            <person name="Stevenson D.W."/>
            <person name="Thummler F."/>
            <person name="Tillich M."/>
            <person name="Villarreal Aguilar J.C."/>
            <person name="Widiez T."/>
            <person name="Wong G.K."/>
            <person name="Wymore A."/>
            <person name="Zhang Y."/>
            <person name="Zimmer A.D."/>
            <person name="Quatrano R.S."/>
            <person name="Mayer K.F.X."/>
            <person name="Goodstein D."/>
            <person name="Casacuberta J.M."/>
            <person name="Vandepoele K."/>
            <person name="Reski R."/>
            <person name="Cuming A.C."/>
            <person name="Tuskan G.A."/>
            <person name="Maumus F."/>
            <person name="Salse J."/>
            <person name="Schmutz J."/>
            <person name="Rensing S.A."/>
        </authorList>
    </citation>
    <scope>NUCLEOTIDE SEQUENCE [LARGE SCALE GENOMIC DNA]</scope>
    <source>
        <strain evidence="3 4">cv. Gransden 2004</strain>
    </source>
</reference>
<keyword evidence="4" id="KW-1185">Reference proteome</keyword>
<dbReference type="EnsemblPlants" id="Pp3c18_20660V3.1">
    <property type="protein sequence ID" value="Pp3c18_20660V3.1"/>
    <property type="gene ID" value="Pp3c18_20660"/>
</dbReference>